<name>A0A1G1YQ57_9BACT</name>
<dbReference type="EMBL" id="MHIP01000030">
    <property type="protein sequence ID" value="OGY54493.1"/>
    <property type="molecule type" value="Genomic_DNA"/>
</dbReference>
<dbReference type="AlphaFoldDB" id="A0A1G1YQ57"/>
<comment type="caution">
    <text evidence="1">The sequence shown here is derived from an EMBL/GenBank/DDBJ whole genome shotgun (WGS) entry which is preliminary data.</text>
</comment>
<accession>A0A1G1YQ57</accession>
<protein>
    <submittedName>
        <fullName evidence="1">Uncharacterized protein</fullName>
    </submittedName>
</protein>
<evidence type="ECO:0000313" key="1">
    <source>
        <dbReference type="EMBL" id="OGY54493.1"/>
    </source>
</evidence>
<dbReference type="Proteomes" id="UP000176512">
    <property type="component" value="Unassembled WGS sequence"/>
</dbReference>
<sequence>MVTKTSPETIAAAMSRDALAVFKDALDDSKEAVQGVLESFVKAIVEEVFKEVQALIETFSKSLPYLTEEQREALKNDLADDILERFINEECPSLEALREAMQKVRRELEEERFQFTMSGIPFGALEQEGVEGVAWQAAQDAFRSLWGDLRLSRQQEIERGFRQEFQRLAKDMLPV</sequence>
<reference evidence="1 2" key="1">
    <citation type="journal article" date="2016" name="Nat. Commun.">
        <title>Thousands of microbial genomes shed light on interconnected biogeochemical processes in an aquifer system.</title>
        <authorList>
            <person name="Anantharaman K."/>
            <person name="Brown C.T."/>
            <person name="Hug L.A."/>
            <person name="Sharon I."/>
            <person name="Castelle C.J."/>
            <person name="Probst A.J."/>
            <person name="Thomas B.C."/>
            <person name="Singh A."/>
            <person name="Wilkins M.J."/>
            <person name="Karaoz U."/>
            <person name="Brodie E.L."/>
            <person name="Williams K.H."/>
            <person name="Hubbard S.S."/>
            <person name="Banfield J.F."/>
        </authorList>
    </citation>
    <scope>NUCLEOTIDE SEQUENCE [LARGE SCALE GENOMIC DNA]</scope>
</reference>
<evidence type="ECO:0000313" key="2">
    <source>
        <dbReference type="Proteomes" id="UP000176512"/>
    </source>
</evidence>
<organism evidence="1 2">
    <name type="scientific">Candidatus Buchananbacteria bacterium RIFCSPLOWO2_01_FULL_46_12</name>
    <dbReference type="NCBI Taxonomy" id="1797546"/>
    <lineage>
        <taxon>Bacteria</taxon>
        <taxon>Candidatus Buchananiibacteriota</taxon>
    </lineage>
</organism>
<proteinExistence type="predicted"/>
<gene>
    <name evidence="1" type="ORF">A3A24_00615</name>
</gene>